<dbReference type="Proteomes" id="UP000478052">
    <property type="component" value="Unassembled WGS sequence"/>
</dbReference>
<dbReference type="OrthoDB" id="10427923at2759"/>
<keyword evidence="4" id="KW-1185">Reference proteome</keyword>
<keyword evidence="2" id="KW-0732">Signal</keyword>
<comment type="caution">
    <text evidence="3">The sequence shown here is derived from an EMBL/GenBank/DDBJ whole genome shotgun (WGS) entry which is preliminary data.</text>
</comment>
<sequence length="80" mass="9000">MRFPLAIISVFILLVLIIDVSYVNAKNVPTTTDGENHLKTTSNHNTDQKTDEKTTSKNDQTNKPCHNKHAPCTRSLLRPL</sequence>
<evidence type="ECO:0000256" key="2">
    <source>
        <dbReference type="SAM" id="SignalP"/>
    </source>
</evidence>
<reference evidence="3 4" key="1">
    <citation type="submission" date="2019-08" db="EMBL/GenBank/DDBJ databases">
        <title>Whole genome of Aphis craccivora.</title>
        <authorList>
            <person name="Voronova N.V."/>
            <person name="Shulinski R.S."/>
            <person name="Bandarenka Y.V."/>
            <person name="Zhorov D.G."/>
            <person name="Warner D."/>
        </authorList>
    </citation>
    <scope>NUCLEOTIDE SEQUENCE [LARGE SCALE GENOMIC DNA]</scope>
    <source>
        <strain evidence="3">180601</strain>
        <tissue evidence="3">Whole Body</tissue>
    </source>
</reference>
<feature type="signal peptide" evidence="2">
    <location>
        <begin position="1"/>
        <end position="25"/>
    </location>
</feature>
<evidence type="ECO:0000313" key="4">
    <source>
        <dbReference type="Proteomes" id="UP000478052"/>
    </source>
</evidence>
<proteinExistence type="predicted"/>
<name>A0A6G0ZHK3_APHCR</name>
<gene>
    <name evidence="3" type="ORF">FWK35_00013449</name>
</gene>
<feature type="compositionally biased region" description="Polar residues" evidence="1">
    <location>
        <begin position="29"/>
        <end position="45"/>
    </location>
</feature>
<feature type="chain" id="PRO_5026013928" description="Secreted protein" evidence="2">
    <location>
        <begin position="26"/>
        <end position="80"/>
    </location>
</feature>
<evidence type="ECO:0008006" key="5">
    <source>
        <dbReference type="Google" id="ProtNLM"/>
    </source>
</evidence>
<feature type="compositionally biased region" description="Basic and acidic residues" evidence="1">
    <location>
        <begin position="46"/>
        <end position="56"/>
    </location>
</feature>
<accession>A0A6G0ZHK3</accession>
<evidence type="ECO:0000313" key="3">
    <source>
        <dbReference type="EMBL" id="KAF0770558.1"/>
    </source>
</evidence>
<dbReference type="EMBL" id="VUJU01000416">
    <property type="protein sequence ID" value="KAF0770558.1"/>
    <property type="molecule type" value="Genomic_DNA"/>
</dbReference>
<dbReference type="AlphaFoldDB" id="A0A6G0ZHK3"/>
<protein>
    <recommendedName>
        <fullName evidence="5">Secreted protein</fullName>
    </recommendedName>
</protein>
<feature type="region of interest" description="Disordered" evidence="1">
    <location>
        <begin position="29"/>
        <end position="80"/>
    </location>
</feature>
<organism evidence="3 4">
    <name type="scientific">Aphis craccivora</name>
    <name type="common">Cowpea aphid</name>
    <dbReference type="NCBI Taxonomy" id="307492"/>
    <lineage>
        <taxon>Eukaryota</taxon>
        <taxon>Metazoa</taxon>
        <taxon>Ecdysozoa</taxon>
        <taxon>Arthropoda</taxon>
        <taxon>Hexapoda</taxon>
        <taxon>Insecta</taxon>
        <taxon>Pterygota</taxon>
        <taxon>Neoptera</taxon>
        <taxon>Paraneoptera</taxon>
        <taxon>Hemiptera</taxon>
        <taxon>Sternorrhyncha</taxon>
        <taxon>Aphidomorpha</taxon>
        <taxon>Aphidoidea</taxon>
        <taxon>Aphididae</taxon>
        <taxon>Aphidini</taxon>
        <taxon>Aphis</taxon>
        <taxon>Aphis</taxon>
    </lineage>
</organism>
<evidence type="ECO:0000256" key="1">
    <source>
        <dbReference type="SAM" id="MobiDB-lite"/>
    </source>
</evidence>